<dbReference type="Proteomes" id="UP001283341">
    <property type="component" value="Unassembled WGS sequence"/>
</dbReference>
<keyword evidence="3" id="KW-1185">Reference proteome</keyword>
<protein>
    <submittedName>
        <fullName evidence="2">Heterokaryon incompatibility</fullName>
    </submittedName>
</protein>
<accession>A0AAE0HRY0</accession>
<feature type="domain" description="Heterokaryon incompatibility" evidence="1">
    <location>
        <begin position="3"/>
        <end position="94"/>
    </location>
</feature>
<dbReference type="InterPro" id="IPR010730">
    <property type="entry name" value="HET"/>
</dbReference>
<evidence type="ECO:0000259" key="1">
    <source>
        <dbReference type="Pfam" id="PF06985"/>
    </source>
</evidence>
<gene>
    <name evidence="2" type="ORF">B0H66DRAFT_448718</name>
</gene>
<dbReference type="Pfam" id="PF06985">
    <property type="entry name" value="HET"/>
    <property type="match status" value="1"/>
</dbReference>
<dbReference type="InterPro" id="IPR052895">
    <property type="entry name" value="HetReg/Transcr_Mod"/>
</dbReference>
<comment type="caution">
    <text evidence="2">The sequence shown here is derived from an EMBL/GenBank/DDBJ whole genome shotgun (WGS) entry which is preliminary data.</text>
</comment>
<feature type="non-terminal residue" evidence="2">
    <location>
        <position position="1"/>
    </location>
</feature>
<reference evidence="2" key="1">
    <citation type="journal article" date="2023" name="Mol. Phylogenet. Evol.">
        <title>Genome-scale phylogeny and comparative genomics of the fungal order Sordariales.</title>
        <authorList>
            <person name="Hensen N."/>
            <person name="Bonometti L."/>
            <person name="Westerberg I."/>
            <person name="Brannstrom I.O."/>
            <person name="Guillou S."/>
            <person name="Cros-Aarteil S."/>
            <person name="Calhoun S."/>
            <person name="Haridas S."/>
            <person name="Kuo A."/>
            <person name="Mondo S."/>
            <person name="Pangilinan J."/>
            <person name="Riley R."/>
            <person name="LaButti K."/>
            <person name="Andreopoulos B."/>
            <person name="Lipzen A."/>
            <person name="Chen C."/>
            <person name="Yan M."/>
            <person name="Daum C."/>
            <person name="Ng V."/>
            <person name="Clum A."/>
            <person name="Steindorff A."/>
            <person name="Ohm R.A."/>
            <person name="Martin F."/>
            <person name="Silar P."/>
            <person name="Natvig D.O."/>
            <person name="Lalanne C."/>
            <person name="Gautier V."/>
            <person name="Ament-Velasquez S.L."/>
            <person name="Kruys A."/>
            <person name="Hutchinson M.I."/>
            <person name="Powell A.J."/>
            <person name="Barry K."/>
            <person name="Miller A.N."/>
            <person name="Grigoriev I.V."/>
            <person name="Debuchy R."/>
            <person name="Gladieux P."/>
            <person name="Hiltunen Thoren M."/>
            <person name="Johannesson H."/>
        </authorList>
    </citation>
    <scope>NUCLEOTIDE SEQUENCE</scope>
    <source>
        <strain evidence="2">CBS 118394</strain>
    </source>
</reference>
<name>A0AAE0HRY0_9PEZI</name>
<proteinExistence type="predicted"/>
<evidence type="ECO:0000313" key="2">
    <source>
        <dbReference type="EMBL" id="KAK3311798.1"/>
    </source>
</evidence>
<dbReference type="AlphaFoldDB" id="A0AAE0HRY0"/>
<dbReference type="PANTHER" id="PTHR24148">
    <property type="entry name" value="ANKYRIN REPEAT DOMAIN-CONTAINING PROTEIN 39 HOMOLOG-RELATED"/>
    <property type="match status" value="1"/>
</dbReference>
<sequence length="94" mass="10331">PTYSARSYVWGDPTSADGILLDGHPFQATKNLADGLRALTKILPKLTPDQNLADFRLWVDAVCINQEDHVEPNHEVARMGSIYPSALSVLAWLG</sequence>
<feature type="non-terminal residue" evidence="2">
    <location>
        <position position="94"/>
    </location>
</feature>
<dbReference type="EMBL" id="JAUEDM010000020">
    <property type="protein sequence ID" value="KAK3311798.1"/>
    <property type="molecule type" value="Genomic_DNA"/>
</dbReference>
<evidence type="ECO:0000313" key="3">
    <source>
        <dbReference type="Proteomes" id="UP001283341"/>
    </source>
</evidence>
<dbReference type="PANTHER" id="PTHR24148:SF64">
    <property type="entry name" value="HETEROKARYON INCOMPATIBILITY DOMAIN-CONTAINING PROTEIN"/>
    <property type="match status" value="1"/>
</dbReference>
<organism evidence="2 3">
    <name type="scientific">Apodospora peruviana</name>
    <dbReference type="NCBI Taxonomy" id="516989"/>
    <lineage>
        <taxon>Eukaryota</taxon>
        <taxon>Fungi</taxon>
        <taxon>Dikarya</taxon>
        <taxon>Ascomycota</taxon>
        <taxon>Pezizomycotina</taxon>
        <taxon>Sordariomycetes</taxon>
        <taxon>Sordariomycetidae</taxon>
        <taxon>Sordariales</taxon>
        <taxon>Lasiosphaeriaceae</taxon>
        <taxon>Apodospora</taxon>
    </lineage>
</organism>
<reference evidence="2" key="2">
    <citation type="submission" date="2023-06" db="EMBL/GenBank/DDBJ databases">
        <authorList>
            <consortium name="Lawrence Berkeley National Laboratory"/>
            <person name="Haridas S."/>
            <person name="Hensen N."/>
            <person name="Bonometti L."/>
            <person name="Westerberg I."/>
            <person name="Brannstrom I.O."/>
            <person name="Guillou S."/>
            <person name="Cros-Aarteil S."/>
            <person name="Calhoun S."/>
            <person name="Kuo A."/>
            <person name="Mondo S."/>
            <person name="Pangilinan J."/>
            <person name="Riley R."/>
            <person name="Labutti K."/>
            <person name="Andreopoulos B."/>
            <person name="Lipzen A."/>
            <person name="Chen C."/>
            <person name="Yanf M."/>
            <person name="Daum C."/>
            <person name="Ng V."/>
            <person name="Clum A."/>
            <person name="Steindorff A."/>
            <person name="Ohm R."/>
            <person name="Martin F."/>
            <person name="Silar P."/>
            <person name="Natvig D."/>
            <person name="Lalanne C."/>
            <person name="Gautier V."/>
            <person name="Ament-Velasquez S.L."/>
            <person name="Kruys A."/>
            <person name="Hutchinson M.I."/>
            <person name="Powell A.J."/>
            <person name="Barry K."/>
            <person name="Miller A.N."/>
            <person name="Grigoriev I.V."/>
            <person name="Debuchy R."/>
            <person name="Gladieux P."/>
            <person name="Thoren M.H."/>
            <person name="Johannesson H."/>
        </authorList>
    </citation>
    <scope>NUCLEOTIDE SEQUENCE</scope>
    <source>
        <strain evidence="2">CBS 118394</strain>
    </source>
</reference>